<organism evidence="1 2">
    <name type="scientific">Amanita muscaria (strain Koide BX008)</name>
    <dbReference type="NCBI Taxonomy" id="946122"/>
    <lineage>
        <taxon>Eukaryota</taxon>
        <taxon>Fungi</taxon>
        <taxon>Dikarya</taxon>
        <taxon>Basidiomycota</taxon>
        <taxon>Agaricomycotina</taxon>
        <taxon>Agaricomycetes</taxon>
        <taxon>Agaricomycetidae</taxon>
        <taxon>Agaricales</taxon>
        <taxon>Pluteineae</taxon>
        <taxon>Amanitaceae</taxon>
        <taxon>Amanita</taxon>
    </lineage>
</organism>
<protein>
    <submittedName>
        <fullName evidence="1">Uncharacterized protein</fullName>
    </submittedName>
</protein>
<keyword evidence="2" id="KW-1185">Reference proteome</keyword>
<reference evidence="1 2" key="1">
    <citation type="submission" date="2014-04" db="EMBL/GenBank/DDBJ databases">
        <title>Evolutionary Origins and Diversification of the Mycorrhizal Mutualists.</title>
        <authorList>
            <consortium name="DOE Joint Genome Institute"/>
            <consortium name="Mycorrhizal Genomics Consortium"/>
            <person name="Kohler A."/>
            <person name="Kuo A."/>
            <person name="Nagy L.G."/>
            <person name="Floudas D."/>
            <person name="Copeland A."/>
            <person name="Barry K.W."/>
            <person name="Cichocki N."/>
            <person name="Veneault-Fourrey C."/>
            <person name="LaButti K."/>
            <person name="Lindquist E.A."/>
            <person name="Lipzen A."/>
            <person name="Lundell T."/>
            <person name="Morin E."/>
            <person name="Murat C."/>
            <person name="Riley R."/>
            <person name="Ohm R."/>
            <person name="Sun H."/>
            <person name="Tunlid A."/>
            <person name="Henrissat B."/>
            <person name="Grigoriev I.V."/>
            <person name="Hibbett D.S."/>
            <person name="Martin F."/>
        </authorList>
    </citation>
    <scope>NUCLEOTIDE SEQUENCE [LARGE SCALE GENOMIC DNA]</scope>
    <source>
        <strain evidence="1 2">Koide BX008</strain>
    </source>
</reference>
<dbReference type="InParanoid" id="A0A0C2X8K2"/>
<name>A0A0C2X8K2_AMAMK</name>
<dbReference type="AlphaFoldDB" id="A0A0C2X8K2"/>
<evidence type="ECO:0000313" key="2">
    <source>
        <dbReference type="Proteomes" id="UP000054549"/>
    </source>
</evidence>
<dbReference type="HOGENOM" id="CLU_2605526_0_0_1"/>
<accession>A0A0C2X8K2</accession>
<dbReference type="EMBL" id="KN818244">
    <property type="protein sequence ID" value="KIL65078.1"/>
    <property type="molecule type" value="Genomic_DNA"/>
</dbReference>
<proteinExistence type="predicted"/>
<sequence length="79" mass="8771">MIVLVRVHIGRFHYVKHCITELTFVDALFIQSLGGHHADIYIVVDAAKNAKSAALSLMAGTDVKKVLKSQGFICRGYKR</sequence>
<gene>
    <name evidence="1" type="ORF">M378DRAFT_162325</name>
</gene>
<evidence type="ECO:0000313" key="1">
    <source>
        <dbReference type="EMBL" id="KIL65078.1"/>
    </source>
</evidence>
<dbReference type="Proteomes" id="UP000054549">
    <property type="component" value="Unassembled WGS sequence"/>
</dbReference>